<feature type="compositionally biased region" description="Polar residues" evidence="1">
    <location>
        <begin position="28"/>
        <end position="39"/>
    </location>
</feature>
<dbReference type="EMBL" id="MSYM01000007">
    <property type="protein sequence ID" value="OLP07913.1"/>
    <property type="molecule type" value="Genomic_DNA"/>
</dbReference>
<accession>A0A1Q8YIX5</accession>
<organism evidence="2 3">
    <name type="scientific">Rhodoferax antarcticus ANT.BR</name>
    <dbReference type="NCBI Taxonomy" id="1111071"/>
    <lineage>
        <taxon>Bacteria</taxon>
        <taxon>Pseudomonadati</taxon>
        <taxon>Pseudomonadota</taxon>
        <taxon>Betaproteobacteria</taxon>
        <taxon>Burkholderiales</taxon>
        <taxon>Comamonadaceae</taxon>
        <taxon>Rhodoferax</taxon>
    </lineage>
</organism>
<evidence type="ECO:0000256" key="1">
    <source>
        <dbReference type="SAM" id="MobiDB-lite"/>
    </source>
</evidence>
<feature type="region of interest" description="Disordered" evidence="1">
    <location>
        <begin position="1"/>
        <end position="39"/>
    </location>
</feature>
<sequence length="39" mass="4193">MRTIRTSGALGEQPVTSLSQRIHKQTPRSHSTDTSQAAG</sequence>
<gene>
    <name evidence="2" type="ORF">BLL52_1011</name>
</gene>
<dbReference type="AlphaFoldDB" id="A0A1Q8YIX5"/>
<evidence type="ECO:0000313" key="3">
    <source>
        <dbReference type="Proteomes" id="UP000185911"/>
    </source>
</evidence>
<proteinExistence type="predicted"/>
<dbReference type="Proteomes" id="UP000185911">
    <property type="component" value="Unassembled WGS sequence"/>
</dbReference>
<name>A0A1Q8YIX5_9BURK</name>
<evidence type="ECO:0000313" key="2">
    <source>
        <dbReference type="EMBL" id="OLP07913.1"/>
    </source>
</evidence>
<protein>
    <submittedName>
        <fullName evidence="2">Uncharacterized protein</fullName>
    </submittedName>
</protein>
<keyword evidence="3" id="KW-1185">Reference proteome</keyword>
<comment type="caution">
    <text evidence="2">The sequence shown here is derived from an EMBL/GenBank/DDBJ whole genome shotgun (WGS) entry which is preliminary data.</text>
</comment>
<reference evidence="2 3" key="1">
    <citation type="submission" date="2017-01" db="EMBL/GenBank/DDBJ databases">
        <title>Genome sequence of Rhodoferax antarcticus ANT.BR, a psychrophilic purple nonsulfur bacterium from an Antarctic microbial mat.</title>
        <authorList>
            <person name="Baker J."/>
            <person name="Riester C."/>
            <person name="Skinner B."/>
            <person name="Newell A."/>
            <person name="Swingley W."/>
            <person name="Madigan M."/>
            <person name="Jung D."/>
            <person name="Asao M."/>
            <person name="Chen M."/>
            <person name="Loughlin P."/>
            <person name="Pan H."/>
            <person name="Lin S."/>
            <person name="Li N."/>
            <person name="Shaw J."/>
            <person name="Prado M."/>
            <person name="Sherman C."/>
            <person name="Li X."/>
            <person name="Tang J."/>
            <person name="Blankenship R."/>
            <person name="Zhao T."/>
            <person name="Touchman J."/>
            <person name="Sattley M."/>
        </authorList>
    </citation>
    <scope>NUCLEOTIDE SEQUENCE [LARGE SCALE GENOMIC DNA]</scope>
    <source>
        <strain evidence="2 3">ANT.BR</strain>
    </source>
</reference>